<accession>A0A8T1V9E1</accession>
<dbReference type="EMBL" id="JAGDFM010000495">
    <property type="protein sequence ID" value="KAG7377661.1"/>
    <property type="molecule type" value="Genomic_DNA"/>
</dbReference>
<evidence type="ECO:0000313" key="1">
    <source>
        <dbReference type="EMBL" id="KAG7377661.1"/>
    </source>
</evidence>
<proteinExistence type="predicted"/>
<sequence>MSFLNADDTLADALAFLDSFDDEQLTLQPKKKRVRSARSTSTALQRRQKTETLQLREQVAGLELHLQRLTNLFQSRYDGHIVMTEGGGYDMKMKRKTRYDQAMTKYQERLQAEKDNYKLRELLEVGYDMTLLTLNFVQEKVPRPLNGASHCGVQLEKKVENLYCRSSMLFPDGPASISSHTVITNDERRGKVIEMMTVTPMACSVKDAGDLVWRCAGAQVALIHHFLFFMVQDQGTHPNSLEKNYVTTAASTVGLLKFEKWNYARRFEEPGRTVVAWANLIFLPEHELTLHLQSSTVITCSVDGSVDASVARSLVQLHSEPVDSCSIDHGKRNVHDTVLAFAGDVFRQHLQSQQNQLLQNAGSMERTLSIMA</sequence>
<protein>
    <recommendedName>
        <fullName evidence="3">M96 mating-specific protein family</fullName>
    </recommendedName>
</protein>
<comment type="caution">
    <text evidence="1">The sequence shown here is derived from an EMBL/GenBank/DDBJ whole genome shotgun (WGS) entry which is preliminary data.</text>
</comment>
<dbReference type="Proteomes" id="UP000694044">
    <property type="component" value="Unassembled WGS sequence"/>
</dbReference>
<gene>
    <name evidence="1" type="ORF">PHYPSEUDO_011163</name>
</gene>
<organism evidence="1 2">
    <name type="scientific">Phytophthora pseudosyringae</name>
    <dbReference type="NCBI Taxonomy" id="221518"/>
    <lineage>
        <taxon>Eukaryota</taxon>
        <taxon>Sar</taxon>
        <taxon>Stramenopiles</taxon>
        <taxon>Oomycota</taxon>
        <taxon>Peronosporomycetes</taxon>
        <taxon>Peronosporales</taxon>
        <taxon>Peronosporaceae</taxon>
        <taxon>Phytophthora</taxon>
    </lineage>
</organism>
<keyword evidence="2" id="KW-1185">Reference proteome</keyword>
<name>A0A8T1V9E1_9STRA</name>
<dbReference type="OrthoDB" id="101408at2759"/>
<reference evidence="1" key="1">
    <citation type="submission" date="2021-02" db="EMBL/GenBank/DDBJ databases">
        <authorList>
            <person name="Palmer J.M."/>
        </authorList>
    </citation>
    <scope>NUCLEOTIDE SEQUENCE</scope>
    <source>
        <strain evidence="1">SCRP734</strain>
    </source>
</reference>
<evidence type="ECO:0008006" key="3">
    <source>
        <dbReference type="Google" id="ProtNLM"/>
    </source>
</evidence>
<evidence type="ECO:0000313" key="2">
    <source>
        <dbReference type="Proteomes" id="UP000694044"/>
    </source>
</evidence>
<dbReference type="AlphaFoldDB" id="A0A8T1V9E1"/>